<organism evidence="1 2">
    <name type="scientific">Allokutzneria oryzae</name>
    <dbReference type="NCBI Taxonomy" id="1378989"/>
    <lineage>
        <taxon>Bacteria</taxon>
        <taxon>Bacillati</taxon>
        <taxon>Actinomycetota</taxon>
        <taxon>Actinomycetes</taxon>
        <taxon>Pseudonocardiales</taxon>
        <taxon>Pseudonocardiaceae</taxon>
        <taxon>Allokutzneria</taxon>
    </lineage>
</organism>
<dbReference type="InterPro" id="IPR000415">
    <property type="entry name" value="Nitroreductase-like"/>
</dbReference>
<accession>A0ABV5ZUG4</accession>
<evidence type="ECO:0000313" key="1">
    <source>
        <dbReference type="EMBL" id="MFB9903838.1"/>
    </source>
</evidence>
<dbReference type="Gene3D" id="3.40.109.10">
    <property type="entry name" value="NADH Oxidase"/>
    <property type="match status" value="1"/>
</dbReference>
<evidence type="ECO:0000313" key="2">
    <source>
        <dbReference type="Proteomes" id="UP001589693"/>
    </source>
</evidence>
<comment type="caution">
    <text evidence="1">The sequence shown here is derived from an EMBL/GenBank/DDBJ whole genome shotgun (WGS) entry which is preliminary data.</text>
</comment>
<sequence>MRTDMAALTPLLEGLTSRTSTSDGRAAERVTLPFPGGVPVDPAPSAEDLLPVHDLHDTLQRRRSSLVYGDQPVRTDVVLAKLREVLVRDRDEWGLDDTAGALEAFVFAFRSEGAAPGVHHVTADGCSHVAGLDELGPVEDLGIQREFSTAAGIAAVYGNLDRADSWAGAHGYRVCAVRAAMATYDLNLRCQAMGLVGTLFGGFIPASVRALLHSDGVVRHPLLATTYAHPR</sequence>
<evidence type="ECO:0008006" key="3">
    <source>
        <dbReference type="Google" id="ProtNLM"/>
    </source>
</evidence>
<gene>
    <name evidence="1" type="ORF">ACFFQA_07800</name>
</gene>
<dbReference type="RefSeq" id="WP_377850996.1">
    <property type="nucleotide sequence ID" value="NZ_JBHLZU010000006.1"/>
</dbReference>
<proteinExistence type="predicted"/>
<reference evidence="1 2" key="1">
    <citation type="submission" date="2024-09" db="EMBL/GenBank/DDBJ databases">
        <authorList>
            <person name="Sun Q."/>
            <person name="Mori K."/>
        </authorList>
    </citation>
    <scope>NUCLEOTIDE SEQUENCE [LARGE SCALE GENOMIC DNA]</scope>
    <source>
        <strain evidence="1 2">TBRC 7907</strain>
    </source>
</reference>
<keyword evidence="2" id="KW-1185">Reference proteome</keyword>
<protein>
    <recommendedName>
        <fullName evidence="3">Nitroreductase domain-containing protein</fullName>
    </recommendedName>
</protein>
<dbReference type="Proteomes" id="UP001589693">
    <property type="component" value="Unassembled WGS sequence"/>
</dbReference>
<dbReference type="EMBL" id="JBHLZU010000006">
    <property type="protein sequence ID" value="MFB9903838.1"/>
    <property type="molecule type" value="Genomic_DNA"/>
</dbReference>
<name>A0ABV5ZUG4_9PSEU</name>
<dbReference type="SUPFAM" id="SSF55469">
    <property type="entry name" value="FMN-dependent nitroreductase-like"/>
    <property type="match status" value="1"/>
</dbReference>